<dbReference type="OrthoDB" id="1050254at2"/>
<gene>
    <name evidence="1" type="ORF">CJD36_014025</name>
</gene>
<dbReference type="EMBL" id="PPSL01000003">
    <property type="protein sequence ID" value="PQJ11082.1"/>
    <property type="molecule type" value="Genomic_DNA"/>
</dbReference>
<protein>
    <submittedName>
        <fullName evidence="1">Uncharacterized protein</fullName>
    </submittedName>
</protein>
<dbReference type="Proteomes" id="UP000239872">
    <property type="component" value="Unassembled WGS sequence"/>
</dbReference>
<dbReference type="AlphaFoldDB" id="A0A2S7SVW6"/>
<evidence type="ECO:0000313" key="1">
    <source>
        <dbReference type="EMBL" id="PQJ11082.1"/>
    </source>
</evidence>
<proteinExistence type="predicted"/>
<comment type="caution">
    <text evidence="1">The sequence shown here is derived from an EMBL/GenBank/DDBJ whole genome shotgun (WGS) entry which is preliminary data.</text>
</comment>
<sequence length="144" mass="16466">MVEIIPNSSVGPFSFNTPIANYLGKFPPDNIGDYEPMTESTAYYYYGGDLIVYTDEQGIIDTIGIYFDCYLKSRNLYRMPVKNFFEYFKIGGEETIVNDRLWVNEDEQQKVYEIATLGLQLWVDDTGMIATVIADIGMNSQRCS</sequence>
<reference evidence="1 2" key="1">
    <citation type="submission" date="2018-01" db="EMBL/GenBank/DDBJ databases">
        <title>A novel member of the phylum Bacteroidetes isolated from glacier ice.</title>
        <authorList>
            <person name="Liu Q."/>
            <person name="Xin Y.-H."/>
        </authorList>
    </citation>
    <scope>NUCLEOTIDE SEQUENCE [LARGE SCALE GENOMIC DNA]</scope>
    <source>
        <strain evidence="1 2">RB1R16</strain>
    </source>
</reference>
<accession>A0A2S7SVW6</accession>
<name>A0A2S7SVW6_9BACT</name>
<keyword evidence="2" id="KW-1185">Reference proteome</keyword>
<evidence type="ECO:0000313" key="2">
    <source>
        <dbReference type="Proteomes" id="UP000239872"/>
    </source>
</evidence>
<dbReference type="RefSeq" id="WP_105039810.1">
    <property type="nucleotide sequence ID" value="NZ_PPSL01000003.1"/>
</dbReference>
<organism evidence="1 2">
    <name type="scientific">Flavipsychrobacter stenotrophus</name>
    <dbReference type="NCBI Taxonomy" id="2077091"/>
    <lineage>
        <taxon>Bacteria</taxon>
        <taxon>Pseudomonadati</taxon>
        <taxon>Bacteroidota</taxon>
        <taxon>Chitinophagia</taxon>
        <taxon>Chitinophagales</taxon>
        <taxon>Chitinophagaceae</taxon>
        <taxon>Flavipsychrobacter</taxon>
    </lineage>
</organism>